<reference evidence="2" key="1">
    <citation type="submission" date="2021-06" db="EMBL/GenBank/DDBJ databases">
        <authorList>
            <person name="Hodson N. C."/>
            <person name="Mongue J. A."/>
            <person name="Jaron S. K."/>
        </authorList>
    </citation>
    <scope>NUCLEOTIDE SEQUENCE</scope>
</reference>
<gene>
    <name evidence="2" type="ORF">AFUS01_LOCUS40721</name>
</gene>
<dbReference type="GO" id="GO:0006888">
    <property type="term" value="P:endoplasmic reticulum to Golgi vesicle-mediated transport"/>
    <property type="evidence" value="ECO:0007669"/>
    <property type="project" value="TreeGrafter"/>
</dbReference>
<dbReference type="AlphaFoldDB" id="A0A8J2PP92"/>
<organism evidence="2 3">
    <name type="scientific">Allacma fusca</name>
    <dbReference type="NCBI Taxonomy" id="39272"/>
    <lineage>
        <taxon>Eukaryota</taxon>
        <taxon>Metazoa</taxon>
        <taxon>Ecdysozoa</taxon>
        <taxon>Arthropoda</taxon>
        <taxon>Hexapoda</taxon>
        <taxon>Collembola</taxon>
        <taxon>Symphypleona</taxon>
        <taxon>Sminthuridae</taxon>
        <taxon>Allacma</taxon>
    </lineage>
</organism>
<feature type="domain" description="Methyltransferase FkbM" evidence="1">
    <location>
        <begin position="150"/>
        <end position="225"/>
    </location>
</feature>
<name>A0A8J2PP92_9HEXA</name>
<dbReference type="GO" id="GO:0005886">
    <property type="term" value="C:plasma membrane"/>
    <property type="evidence" value="ECO:0007669"/>
    <property type="project" value="TreeGrafter"/>
</dbReference>
<dbReference type="Pfam" id="PF05050">
    <property type="entry name" value="Methyltransf_21"/>
    <property type="match status" value="1"/>
</dbReference>
<comment type="caution">
    <text evidence="2">The sequence shown here is derived from an EMBL/GenBank/DDBJ whole genome shotgun (WGS) entry which is preliminary data.</text>
</comment>
<dbReference type="PROSITE" id="PS51257">
    <property type="entry name" value="PROKAR_LIPOPROTEIN"/>
    <property type="match status" value="1"/>
</dbReference>
<dbReference type="GO" id="GO:0031902">
    <property type="term" value="C:late endosome membrane"/>
    <property type="evidence" value="ECO:0007669"/>
    <property type="project" value="TreeGrafter"/>
</dbReference>
<sequence length="244" mass="27788">MPFHFVRVDYAARRKILLLLLILMLFGCYKLMPSLSNSEQEIQFLGAKIQPVSTYPPSGVELPSRPPYDSSIKAWLQVPDGTYKMDPKLLKSLKTKHRNAWIAGVCVSPHNNFTELELIMGDQINYWSKGETFVRTPGNMNDKEARNLKKSGFMVECFPLVSQLAAINITHVDFLSLDVQGLEMDILATILVDSGITVDYILAEHTLIPNGKNSMKEFLISKGYELIFDHFNDFLFKRRIINTN</sequence>
<dbReference type="GO" id="GO:0016197">
    <property type="term" value="P:endosomal transport"/>
    <property type="evidence" value="ECO:0007669"/>
    <property type="project" value="TreeGrafter"/>
</dbReference>
<protein>
    <recommendedName>
        <fullName evidence="1">Methyltransferase FkbM domain-containing protein</fullName>
    </recommendedName>
</protein>
<dbReference type="Proteomes" id="UP000708208">
    <property type="component" value="Unassembled WGS sequence"/>
</dbReference>
<dbReference type="GO" id="GO:0005789">
    <property type="term" value="C:endoplasmic reticulum membrane"/>
    <property type="evidence" value="ECO:0007669"/>
    <property type="project" value="TreeGrafter"/>
</dbReference>
<proteinExistence type="predicted"/>
<accession>A0A8J2PP92</accession>
<keyword evidence="3" id="KW-1185">Reference proteome</keyword>
<dbReference type="PANTHER" id="PTHR34009">
    <property type="entry name" value="PROTEIN STAR"/>
    <property type="match status" value="1"/>
</dbReference>
<evidence type="ECO:0000259" key="1">
    <source>
        <dbReference type="Pfam" id="PF05050"/>
    </source>
</evidence>
<evidence type="ECO:0000313" key="2">
    <source>
        <dbReference type="EMBL" id="CAG7830955.1"/>
    </source>
</evidence>
<dbReference type="PANTHER" id="PTHR34009:SF2">
    <property type="entry name" value="PROTEIN STAR"/>
    <property type="match status" value="1"/>
</dbReference>
<dbReference type="InterPro" id="IPR053202">
    <property type="entry name" value="EGF_Rcpt_Signaling_Reg"/>
</dbReference>
<dbReference type="OrthoDB" id="416334at2759"/>
<dbReference type="EMBL" id="CAJVCH010558222">
    <property type="protein sequence ID" value="CAG7830955.1"/>
    <property type="molecule type" value="Genomic_DNA"/>
</dbReference>
<dbReference type="InterPro" id="IPR006342">
    <property type="entry name" value="FkbM_mtfrase"/>
</dbReference>
<dbReference type="GO" id="GO:0005794">
    <property type="term" value="C:Golgi apparatus"/>
    <property type="evidence" value="ECO:0007669"/>
    <property type="project" value="TreeGrafter"/>
</dbReference>
<evidence type="ECO:0000313" key="3">
    <source>
        <dbReference type="Proteomes" id="UP000708208"/>
    </source>
</evidence>